<proteinExistence type="predicted"/>
<evidence type="ECO:0000313" key="3">
    <source>
        <dbReference type="Proteomes" id="UP001149140"/>
    </source>
</evidence>
<comment type="caution">
    <text evidence="2">The sequence shown here is derived from an EMBL/GenBank/DDBJ whole genome shotgun (WGS) entry which is preliminary data.</text>
</comment>
<evidence type="ECO:0008006" key="4">
    <source>
        <dbReference type="Google" id="ProtNLM"/>
    </source>
</evidence>
<dbReference type="EMBL" id="JAPDOD010000053">
    <property type="protein sequence ID" value="MDA0165847.1"/>
    <property type="molecule type" value="Genomic_DNA"/>
</dbReference>
<dbReference type="AlphaFoldDB" id="A0A9X3N339"/>
<feature type="signal peptide" evidence="1">
    <location>
        <begin position="1"/>
        <end position="21"/>
    </location>
</feature>
<evidence type="ECO:0000256" key="1">
    <source>
        <dbReference type="SAM" id="SignalP"/>
    </source>
</evidence>
<sequence length="358" mass="36594">MLRWGVSILLLTIGLAAPAQALPPEPPPAPLTPADGASVPVNADGIPVTFGCPVYTQYKTGEFTLPGGPKEYGLSMSAAPALGADGRLTNPVATVSGGSAPPPGGDQCAWVLAAGGAQRPQETPGTYYWQVWRFCSGCTSGYETGPVRTLTLTANATLAVKPPRTIYAGYPFILPVTATGVANFTPLAVRRSGGATVGAGTVTSESAQPTVTLSGSTKLSAEVTLGSQTVVSPEVSVKVLRAKTWKTKASDDGAYKGSRSSKFTVAKHGRELRSLTVSVAMLCPTPGMVGQFTTQIGVAKVKTVRLAPDGSFVGVAVPEEATSIRVRGKIGKRKLSGGIAELSVGSCSGTAKFTAKKG</sequence>
<dbReference type="Proteomes" id="UP001149140">
    <property type="component" value="Unassembled WGS sequence"/>
</dbReference>
<dbReference type="RefSeq" id="WP_270045108.1">
    <property type="nucleotide sequence ID" value="NZ_JAPDOD010000053.1"/>
</dbReference>
<organism evidence="2 3">
    <name type="scientific">Solirubrobacter ginsenosidimutans</name>
    <dbReference type="NCBI Taxonomy" id="490573"/>
    <lineage>
        <taxon>Bacteria</taxon>
        <taxon>Bacillati</taxon>
        <taxon>Actinomycetota</taxon>
        <taxon>Thermoleophilia</taxon>
        <taxon>Solirubrobacterales</taxon>
        <taxon>Solirubrobacteraceae</taxon>
        <taxon>Solirubrobacter</taxon>
    </lineage>
</organism>
<accession>A0A9X3N339</accession>
<reference evidence="2" key="1">
    <citation type="submission" date="2022-10" db="EMBL/GenBank/DDBJ databases">
        <title>The WGS of Solirubrobacter ginsenosidimutans DSM 21036.</title>
        <authorList>
            <person name="Jiang Z."/>
        </authorList>
    </citation>
    <scope>NUCLEOTIDE SEQUENCE</scope>
    <source>
        <strain evidence="2">DSM 21036</strain>
    </source>
</reference>
<evidence type="ECO:0000313" key="2">
    <source>
        <dbReference type="EMBL" id="MDA0165847.1"/>
    </source>
</evidence>
<name>A0A9X3N339_9ACTN</name>
<protein>
    <recommendedName>
        <fullName evidence="4">Ig-like domain repeat protein</fullName>
    </recommendedName>
</protein>
<feature type="chain" id="PRO_5040915922" description="Ig-like domain repeat protein" evidence="1">
    <location>
        <begin position="22"/>
        <end position="358"/>
    </location>
</feature>
<gene>
    <name evidence="2" type="ORF">OM076_36615</name>
</gene>
<keyword evidence="1" id="KW-0732">Signal</keyword>
<keyword evidence="3" id="KW-1185">Reference proteome</keyword>